<dbReference type="STRING" id="1192034.CAP_9012"/>
<dbReference type="PRINTS" id="PR00080">
    <property type="entry name" value="SDRFAMILY"/>
</dbReference>
<keyword evidence="2" id="KW-0560">Oxidoreductase</keyword>
<evidence type="ECO:0000256" key="2">
    <source>
        <dbReference type="ARBA" id="ARBA00023002"/>
    </source>
</evidence>
<evidence type="ECO:0000313" key="6">
    <source>
        <dbReference type="EMBL" id="EYF00793.1"/>
    </source>
</evidence>
<dbReference type="AlphaFoldDB" id="A0A017SUW4"/>
<evidence type="ECO:0000256" key="1">
    <source>
        <dbReference type="ARBA" id="ARBA00006484"/>
    </source>
</evidence>
<accession>A0A017SUW4</accession>
<dbReference type="GO" id="GO:0016491">
    <property type="term" value="F:oxidoreductase activity"/>
    <property type="evidence" value="ECO:0007669"/>
    <property type="project" value="UniProtKB-KW"/>
</dbReference>
<evidence type="ECO:0000256" key="3">
    <source>
        <dbReference type="RuleBase" id="RU000363"/>
    </source>
</evidence>
<dbReference type="PANTHER" id="PTHR44196:SF1">
    <property type="entry name" value="DEHYDROGENASE_REDUCTASE SDR FAMILY MEMBER 7B"/>
    <property type="match status" value="1"/>
</dbReference>
<dbReference type="EMBL" id="ASRX01000098">
    <property type="protein sequence ID" value="EYF00793.1"/>
    <property type="molecule type" value="Genomic_DNA"/>
</dbReference>
<comment type="similarity">
    <text evidence="1 3">Belongs to the short-chain dehydrogenases/reductases (SDR) family.</text>
</comment>
<dbReference type="PRINTS" id="PR00081">
    <property type="entry name" value="GDHRDH"/>
</dbReference>
<evidence type="ECO:0000256" key="4">
    <source>
        <dbReference type="SAM" id="MobiDB-lite"/>
    </source>
</evidence>
<dbReference type="Proteomes" id="UP000019678">
    <property type="component" value="Unassembled WGS sequence"/>
</dbReference>
<comment type="caution">
    <text evidence="6">The sequence shown here is derived from an EMBL/GenBank/DDBJ whole genome shotgun (WGS) entry which is preliminary data.</text>
</comment>
<dbReference type="InterPro" id="IPR036291">
    <property type="entry name" value="NAD(P)-bd_dom_sf"/>
</dbReference>
<gene>
    <name evidence="6" type="ORF">CAP_9012</name>
</gene>
<sequence>MFTVLAAGVASVAIARNVIARRRRLDLRGRVAVVTGGSRGLGLLMAEELGRLGARVALCGRDAEAVSRARVHLESLGVEVHAVACDLGVRAEAEAFVDGVVDALGRIDLVFNNAGAIGVAPVEELGVEGIEEAMRSNFWSATYVTFRALPHLKARGSAGRLVNISSIGGRIAVPHMVGYVASKFAVAGLSEALCAELAQSGIRVTTVFPGLMRTGSIYNATFGGDTEAEFAWFGVSASMPVISMNARRAAKQVVRAALDGETEVKLGVSARSASLLHGVAPGFLTRMIGIAGHFFPSAPGGNEKRGTENGGTAKGGTATSSPSGFKRGRDVRSSLPGSVAVRLSDEAARNNNEAPPAAAHGAGGSR</sequence>
<evidence type="ECO:0000259" key="5">
    <source>
        <dbReference type="SMART" id="SM00822"/>
    </source>
</evidence>
<protein>
    <submittedName>
        <fullName evidence="6">3-oxoacyl-[acyl-carrier protein] reductase</fullName>
    </submittedName>
</protein>
<dbReference type="Pfam" id="PF00106">
    <property type="entry name" value="adh_short"/>
    <property type="match status" value="1"/>
</dbReference>
<dbReference type="InterPro" id="IPR020904">
    <property type="entry name" value="Sc_DH/Rdtase_CS"/>
</dbReference>
<dbReference type="InterPro" id="IPR002347">
    <property type="entry name" value="SDR_fam"/>
</dbReference>
<dbReference type="SMART" id="SM00822">
    <property type="entry name" value="PKS_KR"/>
    <property type="match status" value="1"/>
</dbReference>
<feature type="domain" description="Ketoreductase" evidence="5">
    <location>
        <begin position="30"/>
        <end position="215"/>
    </location>
</feature>
<organism evidence="6 7">
    <name type="scientific">Chondromyces apiculatus DSM 436</name>
    <dbReference type="NCBI Taxonomy" id="1192034"/>
    <lineage>
        <taxon>Bacteria</taxon>
        <taxon>Pseudomonadati</taxon>
        <taxon>Myxococcota</taxon>
        <taxon>Polyangia</taxon>
        <taxon>Polyangiales</taxon>
        <taxon>Polyangiaceae</taxon>
        <taxon>Chondromyces</taxon>
    </lineage>
</organism>
<feature type="region of interest" description="Disordered" evidence="4">
    <location>
        <begin position="295"/>
        <end position="366"/>
    </location>
</feature>
<keyword evidence="7" id="KW-1185">Reference proteome</keyword>
<dbReference type="PROSITE" id="PS00061">
    <property type="entry name" value="ADH_SHORT"/>
    <property type="match status" value="1"/>
</dbReference>
<dbReference type="InterPro" id="IPR057326">
    <property type="entry name" value="KR_dom"/>
</dbReference>
<dbReference type="Gene3D" id="3.40.50.720">
    <property type="entry name" value="NAD(P)-binding Rossmann-like Domain"/>
    <property type="match status" value="1"/>
</dbReference>
<evidence type="ECO:0000313" key="7">
    <source>
        <dbReference type="Proteomes" id="UP000019678"/>
    </source>
</evidence>
<dbReference type="GO" id="GO:0016020">
    <property type="term" value="C:membrane"/>
    <property type="evidence" value="ECO:0007669"/>
    <property type="project" value="TreeGrafter"/>
</dbReference>
<dbReference type="RefSeq" id="WP_231511966.1">
    <property type="nucleotide sequence ID" value="NZ_ASRX01000098.1"/>
</dbReference>
<feature type="compositionally biased region" description="Low complexity" evidence="4">
    <location>
        <begin position="315"/>
        <end position="324"/>
    </location>
</feature>
<dbReference type="SUPFAM" id="SSF51735">
    <property type="entry name" value="NAD(P)-binding Rossmann-fold domains"/>
    <property type="match status" value="1"/>
</dbReference>
<reference evidence="6 7" key="1">
    <citation type="submission" date="2013-05" db="EMBL/GenBank/DDBJ databases">
        <title>Genome assembly of Chondromyces apiculatus DSM 436.</title>
        <authorList>
            <person name="Sharma G."/>
            <person name="Khatri I."/>
            <person name="Kaur C."/>
            <person name="Mayilraj S."/>
            <person name="Subramanian S."/>
        </authorList>
    </citation>
    <scope>NUCLEOTIDE SEQUENCE [LARGE SCALE GENOMIC DNA]</scope>
    <source>
        <strain evidence="6 7">DSM 436</strain>
    </source>
</reference>
<proteinExistence type="inferred from homology"/>
<feature type="compositionally biased region" description="Low complexity" evidence="4">
    <location>
        <begin position="349"/>
        <end position="360"/>
    </location>
</feature>
<name>A0A017SUW4_9BACT</name>
<dbReference type="PANTHER" id="PTHR44196">
    <property type="entry name" value="DEHYDROGENASE/REDUCTASE SDR FAMILY MEMBER 7B"/>
    <property type="match status" value="1"/>
</dbReference>
<dbReference type="CDD" id="cd05233">
    <property type="entry name" value="SDR_c"/>
    <property type="match status" value="1"/>
</dbReference>
<dbReference type="eggNOG" id="COG1028">
    <property type="taxonomic scope" value="Bacteria"/>
</dbReference>